<accession>A0ABY6KE33</accession>
<gene>
    <name evidence="1" type="ORF">LAZ67_3006270</name>
</gene>
<keyword evidence="2" id="KW-1185">Reference proteome</keyword>
<evidence type="ECO:0000313" key="2">
    <source>
        <dbReference type="Proteomes" id="UP001235939"/>
    </source>
</evidence>
<organism evidence="1 2">
    <name type="scientific">Cordylochernes scorpioides</name>
    <dbReference type="NCBI Taxonomy" id="51811"/>
    <lineage>
        <taxon>Eukaryota</taxon>
        <taxon>Metazoa</taxon>
        <taxon>Ecdysozoa</taxon>
        <taxon>Arthropoda</taxon>
        <taxon>Chelicerata</taxon>
        <taxon>Arachnida</taxon>
        <taxon>Pseudoscorpiones</taxon>
        <taxon>Cheliferoidea</taxon>
        <taxon>Chernetidae</taxon>
        <taxon>Cordylochernes</taxon>
    </lineage>
</organism>
<proteinExistence type="predicted"/>
<protein>
    <submittedName>
        <fullName evidence="1">Uncharacterized protein</fullName>
    </submittedName>
</protein>
<sequence>MVELSELSYYRYYRITVCYLIGRRSGHRNMVELSPSVELGLVQNISVNTSSISSESRPNILGTTEGELVYQLNVKLLTCINPNTSSIFLTTTQEKKNYTCSFFKI</sequence>
<dbReference type="EMBL" id="CP092865">
    <property type="protein sequence ID" value="UYV66043.1"/>
    <property type="molecule type" value="Genomic_DNA"/>
</dbReference>
<evidence type="ECO:0000313" key="1">
    <source>
        <dbReference type="EMBL" id="UYV66043.1"/>
    </source>
</evidence>
<dbReference type="Proteomes" id="UP001235939">
    <property type="component" value="Chromosome 03"/>
</dbReference>
<name>A0ABY6KE33_9ARAC</name>
<reference evidence="1 2" key="1">
    <citation type="submission" date="2022-01" db="EMBL/GenBank/DDBJ databases">
        <title>A chromosomal length assembly of Cordylochernes scorpioides.</title>
        <authorList>
            <person name="Zeh D."/>
            <person name="Zeh J."/>
        </authorList>
    </citation>
    <scope>NUCLEOTIDE SEQUENCE [LARGE SCALE GENOMIC DNA]</scope>
    <source>
        <strain evidence="1">IN4F17</strain>
        <tissue evidence="1">Whole Body</tissue>
    </source>
</reference>